<dbReference type="Gene3D" id="1.20.144.10">
    <property type="entry name" value="Phosphatidic acid phosphatase type 2/haloperoxidase"/>
    <property type="match status" value="1"/>
</dbReference>
<dbReference type="PANTHER" id="PTHR34599">
    <property type="entry name" value="PEROXIDASE-RELATED"/>
    <property type="match status" value="1"/>
</dbReference>
<protein>
    <recommendedName>
        <fullName evidence="1">Vanadium chloroperoxidase N-terminal domain-containing protein</fullName>
    </recommendedName>
</protein>
<feature type="domain" description="Vanadium chloroperoxidase N-terminal" evidence="1">
    <location>
        <begin position="3"/>
        <end position="97"/>
    </location>
</feature>
<proteinExistence type="predicted"/>
<dbReference type="InterPro" id="IPR052559">
    <property type="entry name" value="V-haloperoxidase"/>
</dbReference>
<dbReference type="InterPro" id="IPR016119">
    <property type="entry name" value="Br/Cl_peroxidase_C"/>
</dbReference>
<sequence>MDQILYWNAVALESDRMAHTEIKPVERGSRGPAGSSRALAIVHLAMHDALVGIFGAPHGAWLTDPPVAANGATPDAAIAVAAHTTLSALYPTQTPQLDKALREAGLRGAGTGRGSTHGQAVGRAILKARSGDPTLGDAEYVPDIAPPNHRPDPATPKQGYYAPHYGARSRCFAVTSRYTVDPPPKHNDPRYLAALREVRAKGIAAEAVAALPAGFTPRLPDETLRAHYWAYDGAKQLGSPARLYNRLTREIAVARGNDLEQNARLFALVNVALADVAILCWDEKYRHNLWRPVLGIREYDLALGPEAVPGNGLDGDCDPGWLPLGVRGNEHAATGVGTPPTPAYPSAHAALGGAALQTVRRYYGVSADGPDLLADGIGFVSEEFDGIGIDQHGVVRPRHVRRFPGGLWQMMEENARSRVFLGVNWPFDAFAADSAGHMDLSRALGGVRLGRDVADDLWAAGLRQDRAAGPRLP</sequence>
<evidence type="ECO:0000259" key="1">
    <source>
        <dbReference type="Pfam" id="PF17897"/>
    </source>
</evidence>
<evidence type="ECO:0000313" key="2">
    <source>
        <dbReference type="EMBL" id="AYF73062.1"/>
    </source>
</evidence>
<accession>A0A386Z5L1</accession>
<dbReference type="Gene3D" id="1.10.606.10">
    <property type="entry name" value="Vanadium-containing Chloroperoxidase, domain 2"/>
    <property type="match status" value="1"/>
</dbReference>
<dbReference type="InterPro" id="IPR041067">
    <property type="entry name" value="VCPO_N"/>
</dbReference>
<dbReference type="Proteomes" id="UP000267164">
    <property type="component" value="Chromosome"/>
</dbReference>
<dbReference type="InterPro" id="IPR036938">
    <property type="entry name" value="PAP2/HPO_sf"/>
</dbReference>
<dbReference type="CDD" id="cd03398">
    <property type="entry name" value="PAP2_haloperoxidase"/>
    <property type="match status" value="1"/>
</dbReference>
<reference evidence="2 3" key="1">
    <citation type="submission" date="2018-09" db="EMBL/GenBank/DDBJ databases">
        <title>Nocardia yunnanensis sp. nov., an actinomycete isolated from a soil sample.</title>
        <authorList>
            <person name="Zhang J."/>
        </authorList>
    </citation>
    <scope>NUCLEOTIDE SEQUENCE [LARGE SCALE GENOMIC DNA]</scope>
    <source>
        <strain evidence="2 3">CFHS0054</strain>
    </source>
</reference>
<gene>
    <name evidence="2" type="ORF">D7D52_03350</name>
</gene>
<dbReference type="RefSeq" id="WP_120735003.1">
    <property type="nucleotide sequence ID" value="NZ_CP032568.1"/>
</dbReference>
<evidence type="ECO:0000313" key="3">
    <source>
        <dbReference type="Proteomes" id="UP000267164"/>
    </source>
</evidence>
<keyword evidence="3" id="KW-1185">Reference proteome</keyword>
<dbReference type="PANTHER" id="PTHR34599:SF1">
    <property type="entry name" value="PHOSPHATIDIC ACID PHOSPHATASE TYPE 2_HALOPEROXIDASE DOMAIN-CONTAINING PROTEIN"/>
    <property type="match status" value="1"/>
</dbReference>
<dbReference type="Pfam" id="PF17897">
    <property type="entry name" value="VCPO_N"/>
    <property type="match status" value="1"/>
</dbReference>
<organism evidence="2 3">
    <name type="scientific">Nocardia yunnanensis</name>
    <dbReference type="NCBI Taxonomy" id="2382165"/>
    <lineage>
        <taxon>Bacteria</taxon>
        <taxon>Bacillati</taxon>
        <taxon>Actinomycetota</taxon>
        <taxon>Actinomycetes</taxon>
        <taxon>Mycobacteriales</taxon>
        <taxon>Nocardiaceae</taxon>
        <taxon>Nocardia</taxon>
    </lineage>
</organism>
<dbReference type="SUPFAM" id="SSF48317">
    <property type="entry name" value="Acid phosphatase/Vanadium-dependent haloperoxidase"/>
    <property type="match status" value="1"/>
</dbReference>
<dbReference type="OrthoDB" id="103227at2"/>
<name>A0A386Z5L1_9NOCA</name>
<dbReference type="GO" id="GO:0004601">
    <property type="term" value="F:peroxidase activity"/>
    <property type="evidence" value="ECO:0007669"/>
    <property type="project" value="InterPro"/>
</dbReference>
<dbReference type="AlphaFoldDB" id="A0A386Z5L1"/>
<dbReference type="KEGG" id="nyu:D7D52_03350"/>
<dbReference type="EMBL" id="CP032568">
    <property type="protein sequence ID" value="AYF73062.1"/>
    <property type="molecule type" value="Genomic_DNA"/>
</dbReference>